<organism evidence="1 2">
    <name type="scientific">Thioclava pacifica DSM 10166</name>
    <dbReference type="NCBI Taxonomy" id="1353537"/>
    <lineage>
        <taxon>Bacteria</taxon>
        <taxon>Pseudomonadati</taxon>
        <taxon>Pseudomonadota</taxon>
        <taxon>Alphaproteobacteria</taxon>
        <taxon>Rhodobacterales</taxon>
        <taxon>Paracoccaceae</taxon>
        <taxon>Thioclava</taxon>
    </lineage>
</organism>
<evidence type="ECO:0000313" key="2">
    <source>
        <dbReference type="Proteomes" id="UP000027432"/>
    </source>
</evidence>
<reference evidence="1 2" key="1">
    <citation type="submission" date="2013-07" db="EMBL/GenBank/DDBJ databases">
        <title>Thioclava pacifica DSM 10166 Genome Sequencing.</title>
        <authorList>
            <person name="Lai Q."/>
            <person name="Shao Z."/>
        </authorList>
    </citation>
    <scope>NUCLEOTIDE SEQUENCE [LARGE SCALE GENOMIC DNA]</scope>
    <source>
        <strain evidence="1 2">DSM 10166</strain>
    </source>
</reference>
<dbReference type="Proteomes" id="UP000027432">
    <property type="component" value="Unassembled WGS sequence"/>
</dbReference>
<dbReference type="eggNOG" id="COG3904">
    <property type="taxonomic scope" value="Bacteria"/>
</dbReference>
<dbReference type="EMBL" id="AUND01000015">
    <property type="protein sequence ID" value="KEO53449.1"/>
    <property type="molecule type" value="Genomic_DNA"/>
</dbReference>
<gene>
    <name evidence="1" type="ORF">TP2_17820</name>
</gene>
<sequence length="264" mass="29350">MEEAKGARTTLGFHQFFDSDLLSKREQAAFTGVDRIKDQYVVGVLIEYLIEMKIHTDLYTVASETPPGEMHFLTNEEAVRFGVVEGDQPFKQAALQDSIGYQWQILPYGDGLRLELSAGDRGERIFCMTREPNMVHVQLLRRTPDGSTFVDTDYASGDLRDYLGNIHKPSAELESGAIVPVVFGGLFGDSEGDFSFLLDLKFSLEAFHQLSRDTSFVIMPQDEPEHGPASVRTGSGVLLMDVLSGVLPHNGRSDLLKLMRKNCA</sequence>
<accession>A0A074JA76</accession>
<evidence type="ECO:0000313" key="1">
    <source>
        <dbReference type="EMBL" id="KEO53449.1"/>
    </source>
</evidence>
<dbReference type="AlphaFoldDB" id="A0A074JA76"/>
<keyword evidence="2" id="KW-1185">Reference proteome</keyword>
<protein>
    <submittedName>
        <fullName evidence="1">Uncharacterized protein</fullName>
    </submittedName>
</protein>
<proteinExistence type="predicted"/>
<comment type="caution">
    <text evidence="1">The sequence shown here is derived from an EMBL/GenBank/DDBJ whole genome shotgun (WGS) entry which is preliminary data.</text>
</comment>
<name>A0A074JA76_9RHOB</name>